<dbReference type="RefSeq" id="WP_283484602.1">
    <property type="nucleotide sequence ID" value="NZ_CP125947.1"/>
</dbReference>
<dbReference type="NCBIfam" id="TIGR03072">
    <property type="entry name" value="release_prfH"/>
    <property type="match status" value="1"/>
</dbReference>
<feature type="region of interest" description="Disordered" evidence="2">
    <location>
        <begin position="172"/>
        <end position="197"/>
    </location>
</feature>
<evidence type="ECO:0000313" key="4">
    <source>
        <dbReference type="EMBL" id="WHS63448.1"/>
    </source>
</evidence>
<evidence type="ECO:0000259" key="3">
    <source>
        <dbReference type="PROSITE" id="PS00745"/>
    </source>
</evidence>
<reference evidence="4 5" key="1">
    <citation type="submission" date="2023-05" db="EMBL/GenBank/DDBJ databases">
        <authorList>
            <person name="Yin Y."/>
            <person name="Lu Z."/>
        </authorList>
    </citation>
    <scope>NUCLEOTIDE SEQUENCE [LARGE SCALE GENOMIC DNA]</scope>
    <source>
        <strain evidence="4 5">ZM22</strain>
    </source>
</reference>
<comment type="similarity">
    <text evidence="1">Belongs to the prokaryotic/mitochondrial release factor family.</text>
</comment>
<evidence type="ECO:0000256" key="1">
    <source>
        <dbReference type="ARBA" id="ARBA00010835"/>
    </source>
</evidence>
<dbReference type="SUPFAM" id="SSF75620">
    <property type="entry name" value="Release factor"/>
    <property type="match status" value="1"/>
</dbReference>
<dbReference type="Proteomes" id="UP001240697">
    <property type="component" value="Chromosome"/>
</dbReference>
<gene>
    <name evidence="4" type="primary">prfH</name>
    <name evidence="4" type="ORF">QMY55_12865</name>
</gene>
<proteinExistence type="inferred from homology"/>
<dbReference type="PROSITE" id="PS00745">
    <property type="entry name" value="RF_PROK_I"/>
    <property type="match status" value="1"/>
</dbReference>
<feature type="compositionally biased region" description="Low complexity" evidence="2">
    <location>
        <begin position="172"/>
        <end position="182"/>
    </location>
</feature>
<keyword evidence="5" id="KW-1185">Reference proteome</keyword>
<dbReference type="Gene3D" id="3.30.70.1660">
    <property type="match status" value="1"/>
</dbReference>
<dbReference type="Pfam" id="PF00472">
    <property type="entry name" value="RF-1"/>
    <property type="match status" value="1"/>
</dbReference>
<protein>
    <submittedName>
        <fullName evidence="4">Peptide chain release factor H</fullName>
    </submittedName>
</protein>
<dbReference type="PANTHER" id="PTHR43116">
    <property type="entry name" value="PEPTIDE CHAIN RELEASE FACTOR 2"/>
    <property type="match status" value="1"/>
</dbReference>
<dbReference type="EMBL" id="CP125947">
    <property type="protein sequence ID" value="WHS63448.1"/>
    <property type="molecule type" value="Genomic_DNA"/>
</dbReference>
<accession>A0ABY8SK56</accession>
<dbReference type="InterPro" id="IPR017509">
    <property type="entry name" value="PrfH"/>
</dbReference>
<dbReference type="PANTHER" id="PTHR43116:SF3">
    <property type="entry name" value="CLASS I PEPTIDE CHAIN RELEASE FACTOR"/>
    <property type="match status" value="1"/>
</dbReference>
<organism evidence="4 5">
    <name type="scientific">Comamonas resistens</name>
    <dbReference type="NCBI Taxonomy" id="3046670"/>
    <lineage>
        <taxon>Bacteria</taxon>
        <taxon>Pseudomonadati</taxon>
        <taxon>Pseudomonadota</taxon>
        <taxon>Betaproteobacteria</taxon>
        <taxon>Burkholderiales</taxon>
        <taxon>Comamonadaceae</taxon>
        <taxon>Comamonas</taxon>
    </lineage>
</organism>
<evidence type="ECO:0000313" key="5">
    <source>
        <dbReference type="Proteomes" id="UP001240697"/>
    </source>
</evidence>
<dbReference type="InterPro" id="IPR045853">
    <property type="entry name" value="Pep_chain_release_fac_I_sf"/>
</dbReference>
<dbReference type="Gene3D" id="3.30.160.20">
    <property type="match status" value="1"/>
</dbReference>
<feature type="domain" description="Prokaryotic-type class I peptide chain release factors" evidence="3">
    <location>
        <begin position="114"/>
        <end position="130"/>
    </location>
</feature>
<dbReference type="InterPro" id="IPR000352">
    <property type="entry name" value="Pep_chain_release_fac_I"/>
</dbReference>
<name>A0ABY8SK56_9BURK</name>
<sequence length="197" mass="22024">MLLIQITAAHGPTECEHAARLTLRELLRSAEREGIGMQLLEENHTPAGCKSALLRVEAESMPAWLGEWLGTVQWVFASPFRPHHPRKNWFVAVQRCEAPKELPAEGEIIFQACRASGKGGQHVNTTDSAVHAVHVASGIAVKVMTERSQHANKRLARELIALKLAQRQEQSLQQSARQRSQQHWQVERGSPVKLMRA</sequence>
<evidence type="ECO:0000256" key="2">
    <source>
        <dbReference type="SAM" id="MobiDB-lite"/>
    </source>
</evidence>